<evidence type="ECO:0000256" key="2">
    <source>
        <dbReference type="ARBA" id="ARBA00022487"/>
    </source>
</evidence>
<dbReference type="InterPro" id="IPR050654">
    <property type="entry name" value="AChE-related_enzymes"/>
</dbReference>
<dbReference type="PROSITE" id="PS00941">
    <property type="entry name" value="CARBOXYLESTERASE_B_2"/>
    <property type="match status" value="1"/>
</dbReference>
<keyword evidence="3 4" id="KW-0378">Hydrolase</keyword>
<dbReference type="GO" id="GO:0003990">
    <property type="term" value="F:acetylcholinesterase activity"/>
    <property type="evidence" value="ECO:0007669"/>
    <property type="project" value="TreeGrafter"/>
</dbReference>
<dbReference type="PANTHER" id="PTHR43918:SF4">
    <property type="entry name" value="CARBOXYLIC ESTER HYDROLASE"/>
    <property type="match status" value="1"/>
</dbReference>
<keyword evidence="2" id="KW-0719">Serine esterase</keyword>
<dbReference type="InterPro" id="IPR002018">
    <property type="entry name" value="CarbesteraseB"/>
</dbReference>
<feature type="domain" description="Carboxylesterase type B" evidence="5">
    <location>
        <begin position="28"/>
        <end position="559"/>
    </location>
</feature>
<dbReference type="PROSITE" id="PS00122">
    <property type="entry name" value="CARBOXYLESTERASE_B_1"/>
    <property type="match status" value="1"/>
</dbReference>
<accession>A0A8B6C6Q1</accession>
<dbReference type="EC" id="3.1.1.-" evidence="4"/>
<evidence type="ECO:0000256" key="1">
    <source>
        <dbReference type="ARBA" id="ARBA00005964"/>
    </source>
</evidence>
<dbReference type="GO" id="GO:0006581">
    <property type="term" value="P:acetylcholine catabolic process"/>
    <property type="evidence" value="ECO:0007669"/>
    <property type="project" value="TreeGrafter"/>
</dbReference>
<evidence type="ECO:0000313" key="7">
    <source>
        <dbReference type="Proteomes" id="UP000596742"/>
    </source>
</evidence>
<feature type="chain" id="PRO_5033096782" description="Carboxylic ester hydrolase" evidence="4">
    <location>
        <begin position="21"/>
        <end position="580"/>
    </location>
</feature>
<evidence type="ECO:0000256" key="4">
    <source>
        <dbReference type="RuleBase" id="RU361235"/>
    </source>
</evidence>
<keyword evidence="7" id="KW-1185">Reference proteome</keyword>
<dbReference type="Proteomes" id="UP000596742">
    <property type="component" value="Unassembled WGS sequence"/>
</dbReference>
<dbReference type="AlphaFoldDB" id="A0A8B6C6Q1"/>
<evidence type="ECO:0000256" key="3">
    <source>
        <dbReference type="ARBA" id="ARBA00022801"/>
    </source>
</evidence>
<proteinExistence type="inferred from homology"/>
<name>A0A8B6C6Q1_MYTGA</name>
<reference evidence="6" key="1">
    <citation type="submission" date="2018-11" db="EMBL/GenBank/DDBJ databases">
        <authorList>
            <person name="Alioto T."/>
            <person name="Alioto T."/>
        </authorList>
    </citation>
    <scope>NUCLEOTIDE SEQUENCE</scope>
</reference>
<gene>
    <name evidence="6" type="ORF">MGAL_10B024828</name>
</gene>
<protein>
    <recommendedName>
        <fullName evidence="4">Carboxylic ester hydrolase</fullName>
        <ecNumber evidence="4">3.1.1.-</ecNumber>
    </recommendedName>
</protein>
<dbReference type="Gene3D" id="3.40.50.1820">
    <property type="entry name" value="alpha/beta hydrolase"/>
    <property type="match status" value="1"/>
</dbReference>
<sequence length="580" mass="64569">MNIMSLILFVICSLVTVVFSNNNQINTVIVETPSGLIKGIQNTFPENEVQVNEFRGIRYGKAPIGPLRFRKPTPVEKWADTFDATKFGAACPQLELDFLPGYKKLDMSEDCLFLNVYVPKVLNPYKKLSVMVWIHGGGLSMGHAHEYDGGRIATQGDVIVVTINYRLGIFGFFALDHPAAKGNYGVWDQKLALQWIHDNIAAFGGDPGSVTIFGESAGGWSVNVQAMIPSNKGLFQRAISQSGAFDFGRTFTLKPKMLRKYAEDYANKTGCSLDDLYKFTHCLREVSVDELIDMTNPMKTNPVDRIPLETTSSGVVDGELFTDNPFRLLSDKTSDVATFFKSIDYMAGATSNEGSLLYMIAPPSFQEHFGFNMTEGIPSKVACVGIIAPFVELYLNNNPALKTQLCDFYTVDGSVAEQGLRVSELFGDLLITYPVVRMLEYHSSLGGETWQYRFSKTSPSPIGGPPPSWFKGSGHADELIFMFSSNPFTSPDASLSEDEKELSKHMINYWTSFAKSRNPNEGGEPVKWKQFTLKDRDYVNLDVPISADTFMASDSVQFWTELYKNYEFEASGGLNEHDEL</sequence>
<dbReference type="GO" id="GO:0019695">
    <property type="term" value="P:choline metabolic process"/>
    <property type="evidence" value="ECO:0007669"/>
    <property type="project" value="TreeGrafter"/>
</dbReference>
<dbReference type="InterPro" id="IPR019826">
    <property type="entry name" value="Carboxylesterase_B_AS"/>
</dbReference>
<dbReference type="SUPFAM" id="SSF53474">
    <property type="entry name" value="alpha/beta-Hydrolases"/>
    <property type="match status" value="1"/>
</dbReference>
<dbReference type="GO" id="GO:0005615">
    <property type="term" value="C:extracellular space"/>
    <property type="evidence" value="ECO:0007669"/>
    <property type="project" value="TreeGrafter"/>
</dbReference>
<dbReference type="EMBL" id="UYJE01001182">
    <property type="protein sequence ID" value="VDH99815.1"/>
    <property type="molecule type" value="Genomic_DNA"/>
</dbReference>
<feature type="signal peptide" evidence="4">
    <location>
        <begin position="1"/>
        <end position="20"/>
    </location>
</feature>
<dbReference type="OrthoDB" id="408631at2759"/>
<evidence type="ECO:0000313" key="6">
    <source>
        <dbReference type="EMBL" id="VDH99815.1"/>
    </source>
</evidence>
<dbReference type="InterPro" id="IPR019819">
    <property type="entry name" value="Carboxylesterase_B_CS"/>
</dbReference>
<dbReference type="Pfam" id="PF00135">
    <property type="entry name" value="COesterase"/>
    <property type="match status" value="1"/>
</dbReference>
<evidence type="ECO:0000259" key="5">
    <source>
        <dbReference type="Pfam" id="PF00135"/>
    </source>
</evidence>
<organism evidence="6 7">
    <name type="scientific">Mytilus galloprovincialis</name>
    <name type="common">Mediterranean mussel</name>
    <dbReference type="NCBI Taxonomy" id="29158"/>
    <lineage>
        <taxon>Eukaryota</taxon>
        <taxon>Metazoa</taxon>
        <taxon>Spiralia</taxon>
        <taxon>Lophotrochozoa</taxon>
        <taxon>Mollusca</taxon>
        <taxon>Bivalvia</taxon>
        <taxon>Autobranchia</taxon>
        <taxon>Pteriomorphia</taxon>
        <taxon>Mytilida</taxon>
        <taxon>Mytiloidea</taxon>
        <taxon>Mytilidae</taxon>
        <taxon>Mytilinae</taxon>
        <taxon>Mytilus</taxon>
    </lineage>
</organism>
<comment type="caution">
    <text evidence="6">The sequence shown here is derived from an EMBL/GenBank/DDBJ whole genome shotgun (WGS) entry which is preliminary data.</text>
</comment>
<dbReference type="PANTHER" id="PTHR43918">
    <property type="entry name" value="ACETYLCHOLINESTERASE"/>
    <property type="match status" value="1"/>
</dbReference>
<dbReference type="GO" id="GO:0005886">
    <property type="term" value="C:plasma membrane"/>
    <property type="evidence" value="ECO:0007669"/>
    <property type="project" value="TreeGrafter"/>
</dbReference>
<dbReference type="InterPro" id="IPR029058">
    <property type="entry name" value="AB_hydrolase_fold"/>
</dbReference>
<comment type="similarity">
    <text evidence="1 4">Belongs to the type-B carboxylesterase/lipase family.</text>
</comment>
<keyword evidence="4" id="KW-0732">Signal</keyword>